<organism evidence="1 2">
    <name type="scientific">Mycobacterium kansasii 662</name>
    <dbReference type="NCBI Taxonomy" id="1299326"/>
    <lineage>
        <taxon>Bacteria</taxon>
        <taxon>Bacillati</taxon>
        <taxon>Actinomycetota</taxon>
        <taxon>Actinomycetes</taxon>
        <taxon>Mycobacteriales</taxon>
        <taxon>Mycobacteriaceae</taxon>
        <taxon>Mycobacterium</taxon>
    </lineage>
</organism>
<reference evidence="1 2" key="1">
    <citation type="submission" date="2013-12" db="EMBL/GenBank/DDBJ databases">
        <authorList>
            <person name="Brown-Elliot B."/>
            <person name="Wallace R."/>
            <person name="Lenaerts A."/>
            <person name="Ordway D."/>
            <person name="DeGroote M.A."/>
            <person name="Parker T."/>
            <person name="Sizemore C."/>
            <person name="Tallon L.J."/>
            <person name="Sadzewicz L.K."/>
            <person name="Sengamalay N."/>
            <person name="Fraser C.M."/>
            <person name="Hine E."/>
            <person name="Shefchek K.A."/>
            <person name="Das S.P."/>
            <person name="Tettelin H."/>
        </authorList>
    </citation>
    <scope>NUCLEOTIDE SEQUENCE [LARGE SCALE GENOMIC DNA]</scope>
    <source>
        <strain evidence="1 2">662</strain>
    </source>
</reference>
<evidence type="ECO:0000313" key="1">
    <source>
        <dbReference type="EMBL" id="ETZ98035.1"/>
    </source>
</evidence>
<sequence length="146" mass="15805">MANLSMLPEAAIAALEATLKGHSPGARWSGGDGATRVARMGMWPRGRGDGPASWDCPRCWGRRVGPAIWSTGLIVSRVIHPASKLSTLSRWAIAPWARTCRSPALPPTRSMRRWTGSATAKTASKRGSPLNTLVQKPIRHGWRCLT</sequence>
<accession>X7XTV0</accession>
<evidence type="ECO:0000313" key="2">
    <source>
        <dbReference type="Proteomes" id="UP000020561"/>
    </source>
</evidence>
<dbReference type="AlphaFoldDB" id="X7XTV0"/>
<dbReference type="Proteomes" id="UP000020561">
    <property type="component" value="Unassembled WGS sequence"/>
</dbReference>
<protein>
    <submittedName>
        <fullName evidence="1">Putative transposase</fullName>
    </submittedName>
</protein>
<dbReference type="EMBL" id="JAOA01000030">
    <property type="protein sequence ID" value="ETZ98035.1"/>
    <property type="molecule type" value="Genomic_DNA"/>
</dbReference>
<proteinExistence type="predicted"/>
<gene>
    <name evidence="1" type="ORF">I545_6774</name>
</gene>
<comment type="caution">
    <text evidence="1">The sequence shown here is derived from an EMBL/GenBank/DDBJ whole genome shotgun (WGS) entry which is preliminary data.</text>
</comment>
<name>X7XTV0_MYCKA</name>